<gene>
    <name evidence="2" type="ORF">BLGHR1_16969</name>
</gene>
<feature type="signal peptide" evidence="1">
    <location>
        <begin position="1"/>
        <end position="20"/>
    </location>
</feature>
<accession>A0A383V2F3</accession>
<evidence type="ECO:0000313" key="3">
    <source>
        <dbReference type="Proteomes" id="UP000275772"/>
    </source>
</evidence>
<dbReference type="EMBL" id="UNSH01000086">
    <property type="protein sequence ID" value="SZF06166.1"/>
    <property type="molecule type" value="Genomic_DNA"/>
</dbReference>
<feature type="chain" id="PRO_5016905008" evidence="1">
    <location>
        <begin position="21"/>
        <end position="165"/>
    </location>
</feature>
<dbReference type="Proteomes" id="UP000275772">
    <property type="component" value="Unassembled WGS sequence"/>
</dbReference>
<proteinExistence type="predicted"/>
<protein>
    <submittedName>
        <fullName evidence="2">Uncharacterized protein</fullName>
    </submittedName>
</protein>
<evidence type="ECO:0000313" key="2">
    <source>
        <dbReference type="EMBL" id="SZF06166.1"/>
    </source>
</evidence>
<reference evidence="2 3" key="1">
    <citation type="submission" date="2017-11" db="EMBL/GenBank/DDBJ databases">
        <authorList>
            <person name="Kracher B."/>
        </authorList>
    </citation>
    <scope>NUCLEOTIDE SEQUENCE [LARGE SCALE GENOMIC DNA]</scope>
    <source>
        <strain evidence="2 3">RACE1</strain>
    </source>
</reference>
<sequence>MKFFATLSLSLLLTSTPTIARSVNGSSLQTVDRRSSGPRHFGFECGSKKYKLSTCIDVVKDACEANPIVRKPGSIVPNSTMAKHPMEFIRAKEFGYPNDTMIVELPLSLFEIINLNYVAFTPADCKILGVVSKKEDWFYTTSFKGCTHASWPFNWIEKFLYKKIN</sequence>
<dbReference type="VEuPathDB" id="FungiDB:BLGHR1_16969"/>
<organism evidence="2 3">
    <name type="scientific">Blumeria hordei</name>
    <name type="common">Barley powdery mildew</name>
    <name type="synonym">Blumeria graminis f. sp. hordei</name>
    <dbReference type="NCBI Taxonomy" id="2867405"/>
    <lineage>
        <taxon>Eukaryota</taxon>
        <taxon>Fungi</taxon>
        <taxon>Dikarya</taxon>
        <taxon>Ascomycota</taxon>
        <taxon>Pezizomycotina</taxon>
        <taxon>Leotiomycetes</taxon>
        <taxon>Erysiphales</taxon>
        <taxon>Erysiphaceae</taxon>
        <taxon>Blumeria</taxon>
    </lineage>
</organism>
<evidence type="ECO:0000256" key="1">
    <source>
        <dbReference type="SAM" id="SignalP"/>
    </source>
</evidence>
<keyword evidence="1" id="KW-0732">Signal</keyword>
<dbReference type="AlphaFoldDB" id="A0A383V2F3"/>
<name>A0A383V2F3_BLUHO</name>